<dbReference type="PANTHER" id="PTHR31418">
    <property type="entry name" value="FATTY-ACID AND RETINOL-BINDING PROTEIN 1"/>
    <property type="match status" value="1"/>
</dbReference>
<evidence type="ECO:0000256" key="6">
    <source>
        <dbReference type="ARBA" id="ARBA00023054"/>
    </source>
</evidence>
<evidence type="ECO:0000256" key="5">
    <source>
        <dbReference type="ARBA" id="ARBA00022729"/>
    </source>
</evidence>
<dbReference type="EMBL" id="KZ346821">
    <property type="protein sequence ID" value="PIO69000.1"/>
    <property type="molecule type" value="Genomic_DNA"/>
</dbReference>
<feature type="region of interest" description="Disordered" evidence="8">
    <location>
        <begin position="1"/>
        <end position="25"/>
    </location>
</feature>
<evidence type="ECO:0000256" key="4">
    <source>
        <dbReference type="ARBA" id="ARBA00022525"/>
    </source>
</evidence>
<dbReference type="Proteomes" id="UP000230423">
    <property type="component" value="Unassembled WGS sequence"/>
</dbReference>
<evidence type="ECO:0000256" key="1">
    <source>
        <dbReference type="ARBA" id="ARBA00004613"/>
    </source>
</evidence>
<evidence type="ECO:0000256" key="7">
    <source>
        <dbReference type="ARBA" id="ARBA00023121"/>
    </source>
</evidence>
<dbReference type="GO" id="GO:0008289">
    <property type="term" value="F:lipid binding"/>
    <property type="evidence" value="ECO:0007669"/>
    <property type="project" value="UniProtKB-KW"/>
</dbReference>
<evidence type="ECO:0000313" key="9">
    <source>
        <dbReference type="EMBL" id="PIO69000.1"/>
    </source>
</evidence>
<dbReference type="Pfam" id="PF05823">
    <property type="entry name" value="Gp-FAR-1"/>
    <property type="match status" value="1"/>
</dbReference>
<dbReference type="AlphaFoldDB" id="A0A2G9UHM8"/>
<dbReference type="OrthoDB" id="5808308at2759"/>
<dbReference type="Gene3D" id="1.20.120.1100">
    <property type="match status" value="1"/>
</dbReference>
<reference evidence="9 10" key="1">
    <citation type="submission" date="2015-09" db="EMBL/GenBank/DDBJ databases">
        <title>Draft genome of the parasitic nematode Teladorsagia circumcincta isolate WARC Sus (inbred).</title>
        <authorList>
            <person name="Mitreva M."/>
        </authorList>
    </citation>
    <scope>NUCLEOTIDE SEQUENCE [LARGE SCALE GENOMIC DNA]</scope>
    <source>
        <strain evidence="9 10">S</strain>
    </source>
</reference>
<keyword evidence="6" id="KW-0175">Coiled coil</keyword>
<evidence type="ECO:0000256" key="2">
    <source>
        <dbReference type="ARBA" id="ARBA00006648"/>
    </source>
</evidence>
<dbReference type="PANTHER" id="PTHR31418:SF7">
    <property type="entry name" value="FATTY-ACID AND RETINOL-BINDING PROTEIN 1"/>
    <property type="match status" value="1"/>
</dbReference>
<accession>A0A2G9UHM8</accession>
<keyword evidence="4" id="KW-0964">Secreted</keyword>
<evidence type="ECO:0000256" key="3">
    <source>
        <dbReference type="ARBA" id="ARBA00017453"/>
    </source>
</evidence>
<comment type="similarity">
    <text evidence="2">Belongs to the fatty-acid and retinol-binding protein (FARBP) family.</text>
</comment>
<evidence type="ECO:0000313" key="10">
    <source>
        <dbReference type="Proteomes" id="UP000230423"/>
    </source>
</evidence>
<protein>
    <recommendedName>
        <fullName evidence="3">Fatty-acid and retinol-binding protein 1</fullName>
    </recommendedName>
</protein>
<comment type="subcellular location">
    <subcellularLocation>
        <location evidence="1">Secreted</location>
    </subcellularLocation>
</comment>
<evidence type="ECO:0000256" key="8">
    <source>
        <dbReference type="SAM" id="MobiDB-lite"/>
    </source>
</evidence>
<gene>
    <name evidence="9" type="ORF">TELCIR_09194</name>
</gene>
<keyword evidence="10" id="KW-1185">Reference proteome</keyword>
<keyword evidence="7" id="KW-0446">Lipid-binding</keyword>
<proteinExistence type="inferred from homology"/>
<name>A0A2G9UHM8_TELCI</name>
<organism evidence="9 10">
    <name type="scientific">Teladorsagia circumcincta</name>
    <name type="common">Brown stomach worm</name>
    <name type="synonym">Ostertagia circumcincta</name>
    <dbReference type="NCBI Taxonomy" id="45464"/>
    <lineage>
        <taxon>Eukaryota</taxon>
        <taxon>Metazoa</taxon>
        <taxon>Ecdysozoa</taxon>
        <taxon>Nematoda</taxon>
        <taxon>Chromadorea</taxon>
        <taxon>Rhabditida</taxon>
        <taxon>Rhabditina</taxon>
        <taxon>Rhabditomorpha</taxon>
        <taxon>Strongyloidea</taxon>
        <taxon>Trichostrongylidae</taxon>
        <taxon>Teladorsagia</taxon>
    </lineage>
</organism>
<dbReference type="InterPro" id="IPR008632">
    <property type="entry name" value="Gp-FAR-1"/>
</dbReference>
<sequence>MAVTKFSNEVTRHKESADDTGSERNILPSAVRSFLNGLSETDKATLKEAAMKFQNEQQAIDFVKAKSPQLGAQVEKFYEMGKKKINALTPEARSFVDNLYHGVRKMYTDAIAGHKPTAAQLKEKSQEMINKYDALSSAAKADLQKEFPTLSTLLKSGGAQESLDDFWPIDKDLPNKLANIHIAN</sequence>
<keyword evidence="5" id="KW-0732">Signal</keyword>
<dbReference type="GO" id="GO:0005576">
    <property type="term" value="C:extracellular region"/>
    <property type="evidence" value="ECO:0007669"/>
    <property type="project" value="UniProtKB-SubCell"/>
</dbReference>